<evidence type="ECO:0000256" key="5">
    <source>
        <dbReference type="ARBA" id="ARBA00022723"/>
    </source>
</evidence>
<comment type="similarity">
    <text evidence="2">Belongs to the PTPS family.</text>
</comment>
<dbReference type="EC" id="4.2.3.12" evidence="3"/>
<dbReference type="PANTHER" id="PTHR12589">
    <property type="entry name" value="PYRUVOYL TETRAHYDROBIOPTERIN SYNTHASE"/>
    <property type="match status" value="1"/>
</dbReference>
<evidence type="ECO:0000256" key="6">
    <source>
        <dbReference type="ARBA" id="ARBA00022833"/>
    </source>
</evidence>
<dbReference type="InterPro" id="IPR038418">
    <property type="entry name" value="6-PTP_synth/QueD_sf"/>
</dbReference>
<evidence type="ECO:0000313" key="13">
    <source>
        <dbReference type="Proteomes" id="UP000314982"/>
    </source>
</evidence>
<evidence type="ECO:0000256" key="7">
    <source>
        <dbReference type="ARBA" id="ARBA00023007"/>
    </source>
</evidence>
<keyword evidence="6 11" id="KW-0862">Zinc</keyword>
<accession>A0A4W5LSC5</accession>
<organism evidence="12 13">
    <name type="scientific">Hucho hucho</name>
    <name type="common">huchen</name>
    <dbReference type="NCBI Taxonomy" id="62062"/>
    <lineage>
        <taxon>Eukaryota</taxon>
        <taxon>Metazoa</taxon>
        <taxon>Chordata</taxon>
        <taxon>Craniata</taxon>
        <taxon>Vertebrata</taxon>
        <taxon>Euteleostomi</taxon>
        <taxon>Actinopterygii</taxon>
        <taxon>Neopterygii</taxon>
        <taxon>Teleostei</taxon>
        <taxon>Protacanthopterygii</taxon>
        <taxon>Salmoniformes</taxon>
        <taxon>Salmonidae</taxon>
        <taxon>Salmoninae</taxon>
        <taxon>Hucho</taxon>
    </lineage>
</organism>
<dbReference type="UniPathway" id="UPA00849">
    <property type="reaction ID" value="UER00819"/>
</dbReference>
<feature type="binding site" evidence="11">
    <location>
        <position position="32"/>
    </location>
    <ligand>
        <name>Zn(2+)</name>
        <dbReference type="ChEBI" id="CHEBI:29105"/>
    </ligand>
</feature>
<dbReference type="AlphaFoldDB" id="A0A4W5LSC5"/>
<feature type="binding site" evidence="11">
    <location>
        <position position="59"/>
    </location>
    <ligand>
        <name>Zn(2+)</name>
        <dbReference type="ChEBI" id="CHEBI:29105"/>
    </ligand>
</feature>
<comment type="function">
    <text evidence="9">Involved in the biosynthesis of tetrahydrobiopterin, an essential cofactor of aromatic amino acid hydroxylases. Catalyzes the transformation of 7,8-dihydroneopterin triphosphate into 6-pyruvoyl tetrahydropterin.</text>
</comment>
<reference evidence="12" key="2">
    <citation type="submission" date="2025-08" db="UniProtKB">
        <authorList>
            <consortium name="Ensembl"/>
        </authorList>
    </citation>
    <scope>IDENTIFICATION</scope>
</reference>
<feature type="active site" description="Proton acceptor" evidence="10">
    <location>
        <position position="51"/>
    </location>
</feature>
<dbReference type="FunFam" id="3.30.479.10:FF:000003">
    <property type="entry name" value="6-pyruvoyl tetrahydrobiopterin synthase"/>
    <property type="match status" value="1"/>
</dbReference>
<evidence type="ECO:0000313" key="12">
    <source>
        <dbReference type="Ensembl" id="ENSHHUP00000028852.1"/>
    </source>
</evidence>
<dbReference type="GO" id="GO:0006729">
    <property type="term" value="P:tetrahydrobiopterin biosynthetic process"/>
    <property type="evidence" value="ECO:0007669"/>
    <property type="project" value="UniProtKB-UniPathway"/>
</dbReference>
<dbReference type="Pfam" id="PF01242">
    <property type="entry name" value="PTPS"/>
    <property type="match status" value="1"/>
</dbReference>
<dbReference type="GO" id="GO:0046872">
    <property type="term" value="F:metal ion binding"/>
    <property type="evidence" value="ECO:0007669"/>
    <property type="project" value="UniProtKB-KW"/>
</dbReference>
<dbReference type="InterPro" id="IPR007115">
    <property type="entry name" value="6-PTP_synth/QueD"/>
</dbReference>
<dbReference type="SUPFAM" id="SSF55620">
    <property type="entry name" value="Tetrahydrobiopterin biosynthesis enzymes-like"/>
    <property type="match status" value="1"/>
</dbReference>
<evidence type="ECO:0000256" key="2">
    <source>
        <dbReference type="ARBA" id="ARBA00009164"/>
    </source>
</evidence>
<dbReference type="Ensembl" id="ENSHHUT00000030056.1">
    <property type="protein sequence ID" value="ENSHHUP00000028852.1"/>
    <property type="gene ID" value="ENSHHUG00000018407.1"/>
</dbReference>
<evidence type="ECO:0000256" key="9">
    <source>
        <dbReference type="ARBA" id="ARBA00025266"/>
    </source>
</evidence>
<dbReference type="GO" id="GO:0003874">
    <property type="term" value="F:6-pyruvoyltetrahydropterin synthase activity"/>
    <property type="evidence" value="ECO:0007669"/>
    <property type="project" value="UniProtKB-EC"/>
</dbReference>
<evidence type="ECO:0000256" key="3">
    <source>
        <dbReference type="ARBA" id="ARBA00013100"/>
    </source>
</evidence>
<dbReference type="PIRSF" id="PIRSF006113">
    <property type="entry name" value="PTP_synth"/>
    <property type="match status" value="1"/>
</dbReference>
<keyword evidence="8" id="KW-0456">Lyase</keyword>
<reference evidence="13" key="1">
    <citation type="submission" date="2018-06" db="EMBL/GenBank/DDBJ databases">
        <title>Genome assembly of Danube salmon.</title>
        <authorList>
            <person name="Macqueen D.J."/>
            <person name="Gundappa M.K."/>
        </authorList>
    </citation>
    <scope>NUCLEOTIDE SEQUENCE [LARGE SCALE GENOMIC DNA]</scope>
</reference>
<evidence type="ECO:0000256" key="10">
    <source>
        <dbReference type="PIRSR" id="PIRSR006113-1"/>
    </source>
</evidence>
<feature type="binding site" evidence="11">
    <location>
        <position position="57"/>
    </location>
    <ligand>
        <name>Zn(2+)</name>
        <dbReference type="ChEBI" id="CHEBI:29105"/>
    </ligand>
</feature>
<keyword evidence="5 11" id="KW-0479">Metal-binding</keyword>
<keyword evidence="13" id="KW-1185">Reference proteome</keyword>
<dbReference type="STRING" id="62062.ENSHHUP00000028852"/>
<evidence type="ECO:0000256" key="4">
    <source>
        <dbReference type="ARBA" id="ARBA00015587"/>
    </source>
</evidence>
<reference evidence="12" key="3">
    <citation type="submission" date="2025-09" db="UniProtKB">
        <authorList>
            <consortium name="Ensembl"/>
        </authorList>
    </citation>
    <scope>IDENTIFICATION</scope>
</reference>
<name>A0A4W5LSC5_9TELE</name>
<feature type="active site" description="Charge relay system" evidence="10">
    <location>
        <position position="98"/>
    </location>
</feature>
<feature type="active site" description="Charge relay system" evidence="10">
    <location>
        <position position="142"/>
    </location>
</feature>
<evidence type="ECO:0000256" key="11">
    <source>
        <dbReference type="PIRSR" id="PIRSR006113-2"/>
    </source>
</evidence>
<dbReference type="Gene3D" id="3.30.479.10">
    <property type="entry name" value="6-pyruvoyl tetrahydropterin synthase/QueD"/>
    <property type="match status" value="1"/>
</dbReference>
<evidence type="ECO:0000256" key="1">
    <source>
        <dbReference type="ARBA" id="ARBA00005126"/>
    </source>
</evidence>
<proteinExistence type="inferred from homology"/>
<dbReference type="PANTHER" id="PTHR12589:SF7">
    <property type="entry name" value="6-PYRUVOYL TETRAHYDROBIOPTERIN SYNTHASE"/>
    <property type="match status" value="1"/>
</dbReference>
<evidence type="ECO:0000256" key="8">
    <source>
        <dbReference type="ARBA" id="ARBA00023239"/>
    </source>
</evidence>
<protein>
    <recommendedName>
        <fullName evidence="4">6-pyruvoyl tetrahydrobiopterin synthase</fullName>
        <ecNumber evidence="3">4.2.3.12</ecNumber>
    </recommendedName>
</protein>
<comment type="cofactor">
    <cofactor evidence="11">
        <name>Zn(2+)</name>
        <dbReference type="ChEBI" id="CHEBI:29105"/>
    </cofactor>
    <text evidence="11">Binds 1 zinc ion per subunit.</text>
</comment>
<comment type="pathway">
    <text evidence="1">Cofactor biosynthesis; tetrahydrobiopterin biosynthesis; tetrahydrobiopterin from 7,8-dihydroneopterin triphosphate: step 1/3.</text>
</comment>
<dbReference type="GeneTree" id="ENSGT00390000002752"/>
<sequence length="153" mass="17848">MEEEQVILVNELDQQIGLIVTISRKAHFNAAHRLYRKDWTFEQNDAVFGKCNNPNFHGHNYELIVSVTGEINQETGFVMDVKFLADIIKVEVEDQFDHKNLNLDVPEFQDLNPTAENIVVVIWNKIRKKIKSELDLEVVLYETPRNFVTYKGE</sequence>
<keyword evidence="7" id="KW-0783">Tetrahydrobiopterin biosynthesis</keyword>
<dbReference type="Proteomes" id="UP000314982">
    <property type="component" value="Unassembled WGS sequence"/>
</dbReference>